<sequence>MKYVGYLRVSTARQGHSGLGLDAQRLAIEALVEQRGGKAPEIFVEIESGKVNNRPELSKALHLTKVTGATLVIARLDRLSRNAAFLLTLQDSGARFVAADMPDANHLTVGIMALVAQQEREAISKRTKEALQAAKARGQKLGNPNGAQALRRAARGNTAAIEAVKATADSHAAALLPVLRELRANGCTTLSSLAKQLNERGVLAPRGGTWHRSSVANLIARAR</sequence>
<keyword evidence="8" id="KW-1185">Reference proteome</keyword>
<dbReference type="Proteomes" id="UP000479692">
    <property type="component" value="Unassembled WGS sequence"/>
</dbReference>
<dbReference type="InterPro" id="IPR050639">
    <property type="entry name" value="SSR_resolvase"/>
</dbReference>
<dbReference type="PANTHER" id="PTHR30461:SF2">
    <property type="entry name" value="SERINE RECOMBINASE PINE-RELATED"/>
    <property type="match status" value="1"/>
</dbReference>
<dbReference type="GO" id="GO:0003677">
    <property type="term" value="F:DNA binding"/>
    <property type="evidence" value="ECO:0007669"/>
    <property type="project" value="UniProtKB-KW"/>
</dbReference>
<dbReference type="InterPro" id="IPR006118">
    <property type="entry name" value="Recombinase_CS"/>
</dbReference>
<keyword evidence="3" id="KW-0233">DNA recombination</keyword>
<dbReference type="SUPFAM" id="SSF53041">
    <property type="entry name" value="Resolvase-like"/>
    <property type="match status" value="1"/>
</dbReference>
<dbReference type="Gene3D" id="3.40.50.1390">
    <property type="entry name" value="Resolvase, N-terminal catalytic domain"/>
    <property type="match status" value="1"/>
</dbReference>
<dbReference type="PROSITE" id="PS51736">
    <property type="entry name" value="RECOMBINASES_3"/>
    <property type="match status" value="1"/>
</dbReference>
<evidence type="ECO:0000256" key="2">
    <source>
        <dbReference type="ARBA" id="ARBA00023125"/>
    </source>
</evidence>
<dbReference type="GO" id="GO:0015074">
    <property type="term" value="P:DNA integration"/>
    <property type="evidence" value="ECO:0007669"/>
    <property type="project" value="UniProtKB-KW"/>
</dbReference>
<feature type="domain" description="Resolvase/invertase-type recombinase catalytic" evidence="6">
    <location>
        <begin position="2"/>
        <end position="138"/>
    </location>
</feature>
<name>A0A7C9HTC1_9GAMM</name>
<evidence type="ECO:0000259" key="6">
    <source>
        <dbReference type="PROSITE" id="PS51736"/>
    </source>
</evidence>
<dbReference type="InterPro" id="IPR006119">
    <property type="entry name" value="Resolv_N"/>
</dbReference>
<comment type="caution">
    <text evidence="7">The sequence shown here is derived from an EMBL/GenBank/DDBJ whole genome shotgun (WGS) entry which is preliminary data.</text>
</comment>
<dbReference type="CDD" id="cd03768">
    <property type="entry name" value="SR_ResInv"/>
    <property type="match status" value="1"/>
</dbReference>
<evidence type="ECO:0000256" key="4">
    <source>
        <dbReference type="PIRSR" id="PIRSR606118-50"/>
    </source>
</evidence>
<dbReference type="GO" id="GO:0000150">
    <property type="term" value="F:DNA strand exchange activity"/>
    <property type="evidence" value="ECO:0007669"/>
    <property type="project" value="InterPro"/>
</dbReference>
<organism evidence="7 8">
    <name type="scientific">Noviluteimonas gilva</name>
    <dbReference type="NCBI Taxonomy" id="2682097"/>
    <lineage>
        <taxon>Bacteria</taxon>
        <taxon>Pseudomonadati</taxon>
        <taxon>Pseudomonadota</taxon>
        <taxon>Gammaproteobacteria</taxon>
        <taxon>Lysobacterales</taxon>
        <taxon>Lysobacteraceae</taxon>
        <taxon>Noviluteimonas</taxon>
    </lineage>
</organism>
<dbReference type="EMBL" id="WOXT01000002">
    <property type="protein sequence ID" value="MUV14693.1"/>
    <property type="molecule type" value="Genomic_DNA"/>
</dbReference>
<keyword evidence="2" id="KW-0238">DNA-binding</keyword>
<reference evidence="7 8" key="1">
    <citation type="submission" date="2019-12" db="EMBL/GenBank/DDBJ databases">
        <authorList>
            <person name="Xu J."/>
        </authorList>
    </citation>
    <scope>NUCLEOTIDE SEQUENCE [LARGE SCALE GENOMIC DNA]</scope>
    <source>
        <strain evidence="7 8">HX-5-24</strain>
    </source>
</reference>
<dbReference type="PROSITE" id="PS00397">
    <property type="entry name" value="RECOMBINASES_1"/>
    <property type="match status" value="1"/>
</dbReference>
<evidence type="ECO:0000313" key="8">
    <source>
        <dbReference type="Proteomes" id="UP000479692"/>
    </source>
</evidence>
<dbReference type="SMART" id="SM00857">
    <property type="entry name" value="Resolvase"/>
    <property type="match status" value="1"/>
</dbReference>
<evidence type="ECO:0000313" key="7">
    <source>
        <dbReference type="EMBL" id="MUV14693.1"/>
    </source>
</evidence>
<dbReference type="AlphaFoldDB" id="A0A7C9HTC1"/>
<evidence type="ECO:0000256" key="5">
    <source>
        <dbReference type="PROSITE-ProRule" id="PRU10137"/>
    </source>
</evidence>
<evidence type="ECO:0000256" key="3">
    <source>
        <dbReference type="ARBA" id="ARBA00023172"/>
    </source>
</evidence>
<dbReference type="InterPro" id="IPR036162">
    <property type="entry name" value="Resolvase-like_N_sf"/>
</dbReference>
<protein>
    <submittedName>
        <fullName evidence="7">Resolvase</fullName>
    </submittedName>
</protein>
<gene>
    <name evidence="7" type="ORF">GN331_10805</name>
</gene>
<evidence type="ECO:0000256" key="1">
    <source>
        <dbReference type="ARBA" id="ARBA00022908"/>
    </source>
</evidence>
<dbReference type="Pfam" id="PF00239">
    <property type="entry name" value="Resolvase"/>
    <property type="match status" value="1"/>
</dbReference>
<keyword evidence="1" id="KW-0229">DNA integration</keyword>
<feature type="active site" description="O-(5'-phospho-DNA)-serine intermediate" evidence="4 5">
    <location>
        <position position="10"/>
    </location>
</feature>
<proteinExistence type="predicted"/>
<accession>A0A7C9HTC1</accession>
<dbReference type="PANTHER" id="PTHR30461">
    <property type="entry name" value="DNA-INVERTASE FROM LAMBDOID PROPHAGE"/>
    <property type="match status" value="1"/>
</dbReference>
<dbReference type="RefSeq" id="WP_156641979.1">
    <property type="nucleotide sequence ID" value="NZ_WOXT01000002.1"/>
</dbReference>